<dbReference type="EMBL" id="VWNA01000001">
    <property type="protein sequence ID" value="MQT11199.1"/>
    <property type="molecule type" value="Genomic_DNA"/>
</dbReference>
<dbReference type="NCBIfam" id="TIGR03361">
    <property type="entry name" value="VI_Rhs_Vgr"/>
    <property type="match status" value="1"/>
</dbReference>
<protein>
    <submittedName>
        <fullName evidence="3">Type VI secretion system tip protein VgrG</fullName>
    </submittedName>
</protein>
<dbReference type="SUPFAM" id="SSF69255">
    <property type="entry name" value="gp5 N-terminal domain-like"/>
    <property type="match status" value="1"/>
</dbReference>
<dbReference type="AlphaFoldDB" id="A0A6A7XZM2"/>
<dbReference type="InterPro" id="IPR017847">
    <property type="entry name" value="T6SS_RhsGE_Vgr_subset"/>
</dbReference>
<evidence type="ECO:0000313" key="4">
    <source>
        <dbReference type="Proteomes" id="UP000332515"/>
    </source>
</evidence>
<dbReference type="Gene3D" id="3.55.50.10">
    <property type="entry name" value="Baseplate protein-like domains"/>
    <property type="match status" value="1"/>
</dbReference>
<dbReference type="Gene3D" id="4.10.220.110">
    <property type="match status" value="1"/>
</dbReference>
<evidence type="ECO:0000313" key="3">
    <source>
        <dbReference type="EMBL" id="MQT11199.1"/>
    </source>
</evidence>
<dbReference type="SUPFAM" id="SSF69279">
    <property type="entry name" value="Phage tail proteins"/>
    <property type="match status" value="2"/>
</dbReference>
<feature type="domain" description="Gp5/Type VI secretion system Vgr protein OB-fold" evidence="2">
    <location>
        <begin position="403"/>
        <end position="468"/>
    </location>
</feature>
<sequence>MIGRRVDVSLGLSAHTLDGLDIYVTAIEGHERISELFRYEVDFLCNVLIHPAVLLGQKATLTIDADGHRHTVHGIVTEFSTGDATSGGDFAYQAVLSPRLGLLDLNRQSVIYGTANPITVSDLVEDVLNHATGTSGIRHERRLRGRYEARSQIVQYAESDLAFVQRQCEHEGIFFFFEHDGQSETVVFGDRNDACKKIDIDGADAVAFNSKRGASRASDHAVTRFRAVSRQVSRQVSLRDYNDTMPTPTLAATSKPVTIPSFGKVIEYGDHFATEEEGKKLATIRAEEFACRGTIYIGESNVPYLRAGTVFTLTHHPFDSKPVQYLVVSARHSVSVPPPSAFAPLPFSHEARSAKPYTNVIECIEFKTPFRPERKTPRPRIPGLVTATIDATEADKARGWIDDKGRYKVRFDFDDGPYRAGDSSEYVRRSQPYLGPNTSGMHFPLVKDTEVVVSYLNGDPDRPIVIGAVANASRPDPVTKKNHTVNRIETAANVRLEIDDRMVQPAGAPTETPFFRVDVPAQVGGRSFTGTYLRLGQAVPSDETALVPMADGTSASGGTPEDGALLYTNEALAVNVAGTATHTYGTGYSTTTTSGSSTHSVKNGDYSLDVGGKIDETARGDINLTCYGNIAIKTNKDGADGSGGDLTENIDGHYTLTVAGDLKKISSASHSSTTYGDYDTLTYGNYHSTTLGINFSTRLTLDFAVNIGIQSKLCIGGEVKASFIQDTKFVAGLNTTIVCGFDVKLVAGNNNQWMSNSFKSVVDADIKFANYDIKRVNVDYKISQANYNKTIVEFVESISMNDRRSFNVAKRMISTNTDDIAAFMSKVLISAG</sequence>
<evidence type="ECO:0000256" key="1">
    <source>
        <dbReference type="ARBA" id="ARBA00005558"/>
    </source>
</evidence>
<dbReference type="InterPro" id="IPR006531">
    <property type="entry name" value="Gp5/Vgr_OB"/>
</dbReference>
<dbReference type="InterPro" id="IPR006533">
    <property type="entry name" value="T6SS_Vgr_RhsGE"/>
</dbReference>
<dbReference type="Pfam" id="PF04717">
    <property type="entry name" value="Phage_base_V"/>
    <property type="match status" value="1"/>
</dbReference>
<dbReference type="RefSeq" id="WP_153477610.1">
    <property type="nucleotide sequence ID" value="NZ_VWNA01000001.1"/>
</dbReference>
<accession>A0A6A7XZM2</accession>
<dbReference type="Proteomes" id="UP000332515">
    <property type="component" value="Unassembled WGS sequence"/>
</dbReference>
<evidence type="ECO:0000259" key="2">
    <source>
        <dbReference type="Pfam" id="PF04717"/>
    </source>
</evidence>
<dbReference type="NCBIfam" id="TIGR01646">
    <property type="entry name" value="vgr_GE"/>
    <property type="match status" value="1"/>
</dbReference>
<dbReference type="Pfam" id="PF05954">
    <property type="entry name" value="Phage_GPD"/>
    <property type="match status" value="1"/>
</dbReference>
<gene>
    <name evidence="3" type="primary">tssI</name>
    <name evidence="3" type="ORF">F0357_00605</name>
</gene>
<dbReference type="Gene3D" id="2.40.50.230">
    <property type="entry name" value="Gp5 N-terminal domain"/>
    <property type="match status" value="1"/>
</dbReference>
<name>A0A6A7XZM2_9HYPH</name>
<keyword evidence="4" id="KW-1185">Reference proteome</keyword>
<dbReference type="Gene3D" id="2.30.110.50">
    <property type="match status" value="1"/>
</dbReference>
<comment type="similarity">
    <text evidence="1">Belongs to the VgrG protein family.</text>
</comment>
<proteinExistence type="inferred from homology"/>
<dbReference type="InterPro" id="IPR037026">
    <property type="entry name" value="Vgr_OB-fold_dom_sf"/>
</dbReference>
<comment type="caution">
    <text evidence="3">The sequence shown here is derived from an EMBL/GenBank/DDBJ whole genome shotgun (WGS) entry which is preliminary data.</text>
</comment>
<reference evidence="3 4" key="1">
    <citation type="submission" date="2019-09" db="EMBL/GenBank/DDBJ databases">
        <title>Segnochrobactrum spirostomi gen. nov., sp. nov., isolated from the ciliate Spirostomum cf. yagiui and description of a novel family, Segnochrobactraceae fam. nov. within the order Rhizobiales of the class Alphaproteobacteria.</title>
        <authorList>
            <person name="Akter S."/>
            <person name="Shazib S.U.A."/>
            <person name="Shin M.K."/>
        </authorList>
    </citation>
    <scope>NUCLEOTIDE SEQUENCE [LARGE SCALE GENOMIC DNA]</scope>
    <source>
        <strain evidence="3 4">Sp-1</strain>
    </source>
</reference>
<organism evidence="3 4">
    <name type="scientific">Segnochrobactrum spirostomi</name>
    <dbReference type="NCBI Taxonomy" id="2608987"/>
    <lineage>
        <taxon>Bacteria</taxon>
        <taxon>Pseudomonadati</taxon>
        <taxon>Pseudomonadota</taxon>
        <taxon>Alphaproteobacteria</taxon>
        <taxon>Hyphomicrobiales</taxon>
        <taxon>Segnochrobactraceae</taxon>
        <taxon>Segnochrobactrum</taxon>
    </lineage>
</organism>